<dbReference type="Proteomes" id="UP000826656">
    <property type="component" value="Unassembled WGS sequence"/>
</dbReference>
<reference evidence="1 2" key="1">
    <citation type="journal article" date="2021" name="bioRxiv">
        <title>Chromosome-scale and haplotype-resolved genome assembly of a tetraploid potato cultivar.</title>
        <authorList>
            <person name="Sun H."/>
            <person name="Jiao W.-B."/>
            <person name="Krause K."/>
            <person name="Campoy J.A."/>
            <person name="Goel M."/>
            <person name="Folz-Donahue K."/>
            <person name="Kukat C."/>
            <person name="Huettel B."/>
            <person name="Schneeberger K."/>
        </authorList>
    </citation>
    <scope>NUCLEOTIDE SEQUENCE [LARGE SCALE GENOMIC DNA]</scope>
    <source>
        <strain evidence="1">SolTubOtavaFocal</strain>
        <tissue evidence="1">Leaves</tissue>
    </source>
</reference>
<dbReference type="PANTHER" id="PTHR33710">
    <property type="entry name" value="BNAC02G09200D PROTEIN"/>
    <property type="match status" value="1"/>
</dbReference>
<dbReference type="PANTHER" id="PTHR33710:SF80">
    <property type="entry name" value="ENDONUCLEASE_EXONUCLEASE_PHOSPHATASE"/>
    <property type="match status" value="1"/>
</dbReference>
<sequence length="169" mass="20142">MRAPWLICGDFNALLYAEDRLYGEYYTWTNKQKGSDRIYSRIDRALGNFEWMIHWGHVVLNYSLPNIYDHDHMMLNMTTQPSTKPPFRFFNLWDEHSSFLSLVEKEWQKRKATGHMKNIWLHLKSLKQKFAKLNQEEFKAVTQRLSNAKTDLVNIQEQVVLQCTDGLQN</sequence>
<dbReference type="SUPFAM" id="SSF56219">
    <property type="entry name" value="DNase I-like"/>
    <property type="match status" value="1"/>
</dbReference>
<comment type="caution">
    <text evidence="1">The sequence shown here is derived from an EMBL/GenBank/DDBJ whole genome shotgun (WGS) entry which is preliminary data.</text>
</comment>
<proteinExistence type="predicted"/>
<gene>
    <name evidence="1" type="ORF">KY290_020966</name>
</gene>
<evidence type="ECO:0000313" key="1">
    <source>
        <dbReference type="EMBL" id="KAH0757473.1"/>
    </source>
</evidence>
<dbReference type="InterPro" id="IPR036691">
    <property type="entry name" value="Endo/exonu/phosph_ase_sf"/>
</dbReference>
<accession>A0ABQ7V065</accession>
<evidence type="ECO:0000313" key="2">
    <source>
        <dbReference type="Proteomes" id="UP000826656"/>
    </source>
</evidence>
<evidence type="ECO:0008006" key="3">
    <source>
        <dbReference type="Google" id="ProtNLM"/>
    </source>
</evidence>
<dbReference type="Gene3D" id="3.60.10.10">
    <property type="entry name" value="Endonuclease/exonuclease/phosphatase"/>
    <property type="match status" value="1"/>
</dbReference>
<organism evidence="1 2">
    <name type="scientific">Solanum tuberosum</name>
    <name type="common">Potato</name>
    <dbReference type="NCBI Taxonomy" id="4113"/>
    <lineage>
        <taxon>Eukaryota</taxon>
        <taxon>Viridiplantae</taxon>
        <taxon>Streptophyta</taxon>
        <taxon>Embryophyta</taxon>
        <taxon>Tracheophyta</taxon>
        <taxon>Spermatophyta</taxon>
        <taxon>Magnoliopsida</taxon>
        <taxon>eudicotyledons</taxon>
        <taxon>Gunneridae</taxon>
        <taxon>Pentapetalae</taxon>
        <taxon>asterids</taxon>
        <taxon>lamiids</taxon>
        <taxon>Solanales</taxon>
        <taxon>Solanaceae</taxon>
        <taxon>Solanoideae</taxon>
        <taxon>Solaneae</taxon>
        <taxon>Solanum</taxon>
    </lineage>
</organism>
<dbReference type="EMBL" id="JAIVGD010000015">
    <property type="protein sequence ID" value="KAH0757473.1"/>
    <property type="molecule type" value="Genomic_DNA"/>
</dbReference>
<name>A0ABQ7V065_SOLTU</name>
<keyword evidence="2" id="KW-1185">Reference proteome</keyword>
<protein>
    <recommendedName>
        <fullName evidence="3">Endonuclease/exonuclease/phosphatase domain-containing protein</fullName>
    </recommendedName>
</protein>